<comment type="caution">
    <text evidence="1">The sequence shown here is derived from an EMBL/GenBank/DDBJ whole genome shotgun (WGS) entry which is preliminary data.</text>
</comment>
<organism evidence="1 2">
    <name type="scientific">Paraglaciecola chathamensis S18K6</name>
    <dbReference type="NCBI Taxonomy" id="1127672"/>
    <lineage>
        <taxon>Bacteria</taxon>
        <taxon>Pseudomonadati</taxon>
        <taxon>Pseudomonadota</taxon>
        <taxon>Gammaproteobacteria</taxon>
        <taxon>Alteromonadales</taxon>
        <taxon>Alteromonadaceae</taxon>
        <taxon>Paraglaciecola</taxon>
    </lineage>
</organism>
<dbReference type="AlphaFoldDB" id="A0AAV3UYV0"/>
<name>A0AAV3UYV0_9ALTE</name>
<dbReference type="EMBL" id="BAEM01000030">
    <property type="protein sequence ID" value="GAC09929.1"/>
    <property type="molecule type" value="Genomic_DNA"/>
</dbReference>
<protein>
    <submittedName>
        <fullName evidence="1">Uncharacterized protein</fullName>
    </submittedName>
</protein>
<proteinExistence type="predicted"/>
<evidence type="ECO:0000313" key="2">
    <source>
        <dbReference type="Proteomes" id="UP000006320"/>
    </source>
</evidence>
<dbReference type="Proteomes" id="UP000006320">
    <property type="component" value="Unassembled WGS sequence"/>
</dbReference>
<gene>
    <name evidence="1" type="ORF">GCHA_1978</name>
</gene>
<accession>A0AAV3UYV0</accession>
<reference evidence="1 2" key="1">
    <citation type="journal article" date="2017" name="Antonie Van Leeuwenhoek">
        <title>Rhizobium rhizosphaerae sp. nov., a novel species isolated from rice rhizosphere.</title>
        <authorList>
            <person name="Zhao J.J."/>
            <person name="Zhang J."/>
            <person name="Zhang R.J."/>
            <person name="Zhang C.W."/>
            <person name="Yin H.Q."/>
            <person name="Zhang X.X."/>
        </authorList>
    </citation>
    <scope>NUCLEOTIDE SEQUENCE [LARGE SCALE GENOMIC DNA]</scope>
    <source>
        <strain evidence="1 2">S18K6</strain>
    </source>
</reference>
<evidence type="ECO:0000313" key="1">
    <source>
        <dbReference type="EMBL" id="GAC09929.1"/>
    </source>
</evidence>
<sequence>MKLFSIGKAKSMSPQALHKMAPNSIHLAGNALRVKTITASSKMGDAFSKKPHE</sequence>